<protein>
    <submittedName>
        <fullName evidence="3">DUF732 domain-containing protein</fullName>
    </submittedName>
</protein>
<name>A0ABW7KJ47_9NOCA</name>
<dbReference type="Proteomes" id="UP001609219">
    <property type="component" value="Unassembled WGS sequence"/>
</dbReference>
<dbReference type="EMBL" id="JBIMSP010000011">
    <property type="protein sequence ID" value="MFH5242065.1"/>
    <property type="molecule type" value="Genomic_DNA"/>
</dbReference>
<evidence type="ECO:0000259" key="1">
    <source>
        <dbReference type="Pfam" id="PF05305"/>
    </source>
</evidence>
<evidence type="ECO:0000313" key="2">
    <source>
        <dbReference type="EMBL" id="MFH5230275.1"/>
    </source>
</evidence>
<gene>
    <name evidence="3" type="ORF">ACHIPV_09215</name>
    <name evidence="2" type="ORF">ACHIRB_17065</name>
</gene>
<evidence type="ECO:0000313" key="5">
    <source>
        <dbReference type="Proteomes" id="UP001609219"/>
    </source>
</evidence>
<accession>A0ABW7KJ47</accession>
<evidence type="ECO:0000313" key="4">
    <source>
        <dbReference type="Proteomes" id="UP001609176"/>
    </source>
</evidence>
<sequence>MLAIILSVPTFLKDSAEPLVSDDDRLRQAAQDLIDSGGMPTTTPPTPTENRYLTKLRSYPDIARVLGLTENYYVDALTRGQYICARFDDGRIKSSVIRDMVTGTTRDDIDVADANLIIRAATATLCPEHEAEGR</sequence>
<evidence type="ECO:0000313" key="3">
    <source>
        <dbReference type="EMBL" id="MFH5242065.1"/>
    </source>
</evidence>
<dbReference type="EMBL" id="JBIMSN010000072">
    <property type="protein sequence ID" value="MFH5230275.1"/>
    <property type="molecule type" value="Genomic_DNA"/>
</dbReference>
<keyword evidence="5" id="KW-1185">Reference proteome</keyword>
<organism evidence="3 4">
    <name type="scientific">Antrihabitans spumae</name>
    <dbReference type="NCBI Taxonomy" id="3373370"/>
    <lineage>
        <taxon>Bacteria</taxon>
        <taxon>Bacillati</taxon>
        <taxon>Actinomycetota</taxon>
        <taxon>Actinomycetes</taxon>
        <taxon>Mycobacteriales</taxon>
        <taxon>Nocardiaceae</taxon>
        <taxon>Antrihabitans</taxon>
    </lineage>
</organism>
<comment type="caution">
    <text evidence="3">The sequence shown here is derived from an EMBL/GenBank/DDBJ whole genome shotgun (WGS) entry which is preliminary data.</text>
</comment>
<feature type="domain" description="DUF732" evidence="1">
    <location>
        <begin position="74"/>
        <end position="128"/>
    </location>
</feature>
<reference evidence="4 5" key="1">
    <citation type="submission" date="2024-10" db="EMBL/GenBank/DDBJ databases">
        <authorList>
            <person name="Riesco R."/>
        </authorList>
    </citation>
    <scope>NUCLEOTIDE SEQUENCE [LARGE SCALE GENOMIC DNA]</scope>
    <source>
        <strain evidence="3 4">NCIMB 15448</strain>
        <strain evidence="2 5">NCIMB 15450</strain>
    </source>
</reference>
<dbReference type="InterPro" id="IPR007969">
    <property type="entry name" value="DUF732"/>
</dbReference>
<dbReference type="RefSeq" id="WP_395124147.1">
    <property type="nucleotide sequence ID" value="NZ_JBIMSN010000072.1"/>
</dbReference>
<proteinExistence type="predicted"/>
<dbReference type="Pfam" id="PF05305">
    <property type="entry name" value="DUF732"/>
    <property type="match status" value="1"/>
</dbReference>
<dbReference type="Proteomes" id="UP001609176">
    <property type="component" value="Unassembled WGS sequence"/>
</dbReference>